<dbReference type="Proteomes" id="UP000004324">
    <property type="component" value="Unassembled WGS sequence"/>
</dbReference>
<accession>I8RMB1</accession>
<dbReference type="EMBL" id="AKVJ01000011">
    <property type="protein sequence ID" value="EIW19935.1"/>
    <property type="molecule type" value="Genomic_DNA"/>
</dbReference>
<proteinExistence type="predicted"/>
<gene>
    <name evidence="1" type="ORF">FB4_0186</name>
</gene>
<comment type="caution">
    <text evidence="1">The sequence shown here is derived from an EMBL/GenBank/DDBJ whole genome shotgun (WGS) entry which is preliminary data.</text>
</comment>
<evidence type="ECO:0000313" key="2">
    <source>
        <dbReference type="Proteomes" id="UP000004324"/>
    </source>
</evidence>
<protein>
    <submittedName>
        <fullName evidence="1">Uncharacterized protein</fullName>
    </submittedName>
</protein>
<reference evidence="1 2" key="1">
    <citation type="journal article" date="2012" name="J. Bacteriol.">
        <title>Draft Genome Sequences for Two Metal-Reducing Pelosinus fermentans Strains Isolated from a Cr(VI)-Contaminated Site and for Type Strain R7.</title>
        <authorList>
            <person name="Brown S.D."/>
            <person name="Podar M."/>
            <person name="Klingeman D.M."/>
            <person name="Johnson C.M."/>
            <person name="Yang Z.K."/>
            <person name="Utturkar S.M."/>
            <person name="Land M.L."/>
            <person name="Mosher J.J."/>
            <person name="Hurt R.A.Jr."/>
            <person name="Phelps T.J."/>
            <person name="Palumbo A.V."/>
            <person name="Arkin A.P."/>
            <person name="Hazen T.C."/>
            <person name="Elias D.A."/>
        </authorList>
    </citation>
    <scope>NUCLEOTIDE SEQUENCE [LARGE SCALE GENOMIC DNA]</scope>
    <source>
        <strain evidence="1 2">B4</strain>
    </source>
</reference>
<keyword evidence="2" id="KW-1185">Reference proteome</keyword>
<dbReference type="AlphaFoldDB" id="I8RMB1"/>
<name>I8RMB1_9FIRM</name>
<organism evidence="1 2">
    <name type="scientific">Pelosinus fermentans B4</name>
    <dbReference type="NCBI Taxonomy" id="1149862"/>
    <lineage>
        <taxon>Bacteria</taxon>
        <taxon>Bacillati</taxon>
        <taxon>Bacillota</taxon>
        <taxon>Negativicutes</taxon>
        <taxon>Selenomonadales</taxon>
        <taxon>Sporomusaceae</taxon>
        <taxon>Pelosinus</taxon>
    </lineage>
</organism>
<sequence length="82" mass="9642">MTYLEKNFPDVPEDLEEIEGEIYIYRDFTGRDRGDMITPCNREATKCIYWGTYPEPRPCSQCINLNYSDGCRKLFHDTGVSY</sequence>
<evidence type="ECO:0000313" key="1">
    <source>
        <dbReference type="EMBL" id="EIW19935.1"/>
    </source>
</evidence>